<reference evidence="3" key="2">
    <citation type="journal article" date="2021" name="PeerJ">
        <title>Extensive microbial diversity within the chicken gut microbiome revealed by metagenomics and culture.</title>
        <authorList>
            <person name="Gilroy R."/>
            <person name="Ravi A."/>
            <person name="Getino M."/>
            <person name="Pursley I."/>
            <person name="Horton D.L."/>
            <person name="Alikhan N.F."/>
            <person name="Baker D."/>
            <person name="Gharbi K."/>
            <person name="Hall N."/>
            <person name="Watson M."/>
            <person name="Adriaenssens E.M."/>
            <person name="Foster-Nyarko E."/>
            <person name="Jarju S."/>
            <person name="Secka A."/>
            <person name="Antonio M."/>
            <person name="Oren A."/>
            <person name="Chaudhuri R.R."/>
            <person name="La Ragione R."/>
            <person name="Hildebrand F."/>
            <person name="Pallen M.J."/>
        </authorList>
    </citation>
    <scope>NUCLEOTIDE SEQUENCE</scope>
    <source>
        <strain evidence="3">D3-1215</strain>
    </source>
</reference>
<dbReference type="GO" id="GO:0016289">
    <property type="term" value="F:acyl-CoA hydrolase activity"/>
    <property type="evidence" value="ECO:0007669"/>
    <property type="project" value="TreeGrafter"/>
</dbReference>
<dbReference type="PANTHER" id="PTHR42856">
    <property type="entry name" value="ACYL-COENZYME A THIOESTERASE PAAI"/>
    <property type="match status" value="1"/>
</dbReference>
<dbReference type="Gene3D" id="3.10.129.10">
    <property type="entry name" value="Hotdog Thioesterase"/>
    <property type="match status" value="1"/>
</dbReference>
<dbReference type="Proteomes" id="UP000823637">
    <property type="component" value="Unassembled WGS sequence"/>
</dbReference>
<gene>
    <name evidence="3" type="ORF">IAC32_06880</name>
</gene>
<dbReference type="EMBL" id="JADIMR010000101">
    <property type="protein sequence ID" value="MBO8447450.1"/>
    <property type="molecule type" value="Genomic_DNA"/>
</dbReference>
<evidence type="ECO:0000256" key="1">
    <source>
        <dbReference type="ARBA" id="ARBA00022801"/>
    </source>
</evidence>
<organism evidence="3 4">
    <name type="scientific">Candidatus Enterocola intestinipullorum</name>
    <dbReference type="NCBI Taxonomy" id="2840783"/>
    <lineage>
        <taxon>Bacteria</taxon>
        <taxon>Pseudomonadati</taxon>
        <taxon>Bacteroidota</taxon>
        <taxon>Bacteroidia</taxon>
        <taxon>Bacteroidales</taxon>
        <taxon>Candidatus Enterocola</taxon>
    </lineage>
</organism>
<comment type="caution">
    <text evidence="3">The sequence shown here is derived from an EMBL/GenBank/DDBJ whole genome shotgun (WGS) entry which is preliminary data.</text>
</comment>
<dbReference type="InterPro" id="IPR006683">
    <property type="entry name" value="Thioestr_dom"/>
</dbReference>
<dbReference type="InterPro" id="IPR029069">
    <property type="entry name" value="HotDog_dom_sf"/>
</dbReference>
<dbReference type="PANTHER" id="PTHR42856:SF1">
    <property type="entry name" value="ACYL-COENZYME A THIOESTERASE PAAI"/>
    <property type="match status" value="1"/>
</dbReference>
<feature type="domain" description="Thioesterase" evidence="2">
    <location>
        <begin position="43"/>
        <end position="115"/>
    </location>
</feature>
<dbReference type="AlphaFoldDB" id="A0A9D9HAS3"/>
<keyword evidence="1" id="KW-0378">Hydrolase</keyword>
<sequence length="128" mass="13578">MIVENHIQKDAFAKLLGIRLLEASEGKASAEMLVTEDMINGLGTVQGGALFSLADYTFAAAINSLGGELVTLDATMNFFRPAVCGDVLHAEAVPVKTGNTIMVYDVRVVLGKGGKIVSSFRGTAFRKK</sequence>
<evidence type="ECO:0000313" key="3">
    <source>
        <dbReference type="EMBL" id="MBO8447450.1"/>
    </source>
</evidence>
<evidence type="ECO:0000313" key="4">
    <source>
        <dbReference type="Proteomes" id="UP000823637"/>
    </source>
</evidence>
<dbReference type="CDD" id="cd03443">
    <property type="entry name" value="PaaI_thioesterase"/>
    <property type="match status" value="1"/>
</dbReference>
<dbReference type="NCBIfam" id="TIGR00369">
    <property type="entry name" value="unchar_dom_1"/>
    <property type="match status" value="1"/>
</dbReference>
<accession>A0A9D9HAS3</accession>
<dbReference type="InterPro" id="IPR003736">
    <property type="entry name" value="PAAI_dom"/>
</dbReference>
<dbReference type="InterPro" id="IPR052723">
    <property type="entry name" value="Acyl-CoA_thioesterase_PaaI"/>
</dbReference>
<dbReference type="Pfam" id="PF03061">
    <property type="entry name" value="4HBT"/>
    <property type="match status" value="1"/>
</dbReference>
<reference evidence="3" key="1">
    <citation type="submission" date="2020-10" db="EMBL/GenBank/DDBJ databases">
        <authorList>
            <person name="Gilroy R."/>
        </authorList>
    </citation>
    <scope>NUCLEOTIDE SEQUENCE</scope>
    <source>
        <strain evidence="3">D3-1215</strain>
    </source>
</reference>
<evidence type="ECO:0000259" key="2">
    <source>
        <dbReference type="Pfam" id="PF03061"/>
    </source>
</evidence>
<dbReference type="SUPFAM" id="SSF54637">
    <property type="entry name" value="Thioesterase/thiol ester dehydrase-isomerase"/>
    <property type="match status" value="1"/>
</dbReference>
<proteinExistence type="predicted"/>
<protein>
    <submittedName>
        <fullName evidence="3">Hotdog fold thioesterase</fullName>
    </submittedName>
</protein>
<name>A0A9D9HAS3_9BACT</name>